<organism evidence="11 12">
    <name type="scientific">Zizania palustris</name>
    <name type="common">Northern wild rice</name>
    <dbReference type="NCBI Taxonomy" id="103762"/>
    <lineage>
        <taxon>Eukaryota</taxon>
        <taxon>Viridiplantae</taxon>
        <taxon>Streptophyta</taxon>
        <taxon>Embryophyta</taxon>
        <taxon>Tracheophyta</taxon>
        <taxon>Spermatophyta</taxon>
        <taxon>Magnoliopsida</taxon>
        <taxon>Liliopsida</taxon>
        <taxon>Poales</taxon>
        <taxon>Poaceae</taxon>
        <taxon>BOP clade</taxon>
        <taxon>Oryzoideae</taxon>
        <taxon>Oryzeae</taxon>
        <taxon>Zizaniinae</taxon>
        <taxon>Zizania</taxon>
    </lineage>
</organism>
<sequence>MCDNDKKESSGGGIKCQQALSVILRIAAMAVAVASAVLMVTASECTVFLYYGGPPHTITYRSFGPFVYLVAANFVAASMEGIAIFLSICSVCKKGKEEQAAKVALPLLDVAVPALLYSATGAAFAAGEYLSYCEPNNRRISICGYSGTGNFCNQVHIAMYISLTAAAAVSAAVVVHTWPPSEGGKKSESDSDSDSEACHHGCHSKH</sequence>
<name>A0A8J5WL85_ZIZPA</name>
<comment type="similarity">
    <text evidence="2 8">Belongs to the Casparian strip membrane proteins (CASP) family.</text>
</comment>
<reference evidence="11" key="2">
    <citation type="submission" date="2021-02" db="EMBL/GenBank/DDBJ databases">
        <authorList>
            <person name="Kimball J.A."/>
            <person name="Haas M.W."/>
            <person name="Macchietto M."/>
            <person name="Kono T."/>
            <person name="Duquette J."/>
            <person name="Shao M."/>
        </authorList>
    </citation>
    <scope>NUCLEOTIDE SEQUENCE</scope>
    <source>
        <tissue evidence="11">Fresh leaf tissue</tissue>
    </source>
</reference>
<evidence type="ECO:0000256" key="5">
    <source>
        <dbReference type="ARBA" id="ARBA00022692"/>
    </source>
</evidence>
<evidence type="ECO:0000256" key="7">
    <source>
        <dbReference type="ARBA" id="ARBA00023136"/>
    </source>
</evidence>
<evidence type="ECO:0000313" key="12">
    <source>
        <dbReference type="Proteomes" id="UP000729402"/>
    </source>
</evidence>
<feature type="transmembrane region" description="Helical" evidence="8">
    <location>
        <begin position="22"/>
        <end position="51"/>
    </location>
</feature>
<evidence type="ECO:0000313" key="11">
    <source>
        <dbReference type="EMBL" id="KAG8090467.1"/>
    </source>
</evidence>
<feature type="transmembrane region" description="Helical" evidence="8">
    <location>
        <begin position="157"/>
        <end position="178"/>
    </location>
</feature>
<feature type="domain" description="Casparian strip membrane protein" evidence="10">
    <location>
        <begin position="19"/>
        <end position="167"/>
    </location>
</feature>
<evidence type="ECO:0000256" key="2">
    <source>
        <dbReference type="ARBA" id="ARBA00007651"/>
    </source>
</evidence>
<comment type="subcellular location">
    <subcellularLocation>
        <location evidence="1 8">Cell membrane</location>
        <topology evidence="1 8">Multi-pass membrane protein</topology>
    </subcellularLocation>
</comment>
<dbReference type="Pfam" id="PF04535">
    <property type="entry name" value="CASP_dom"/>
    <property type="match status" value="1"/>
</dbReference>
<dbReference type="NCBIfam" id="TIGR01569">
    <property type="entry name" value="A_tha_TIGR01569"/>
    <property type="match status" value="1"/>
</dbReference>
<dbReference type="AlphaFoldDB" id="A0A8J5WL85"/>
<comment type="caution">
    <text evidence="11">The sequence shown here is derived from an EMBL/GenBank/DDBJ whole genome shotgun (WGS) entry which is preliminary data.</text>
</comment>
<feature type="region of interest" description="Disordered" evidence="9">
    <location>
        <begin position="180"/>
        <end position="206"/>
    </location>
</feature>
<dbReference type="Proteomes" id="UP000729402">
    <property type="component" value="Unassembled WGS sequence"/>
</dbReference>
<reference evidence="11" key="1">
    <citation type="journal article" date="2021" name="bioRxiv">
        <title>Whole Genome Assembly and Annotation of Northern Wild Rice, Zizania palustris L., Supports a Whole Genome Duplication in the Zizania Genus.</title>
        <authorList>
            <person name="Haas M."/>
            <person name="Kono T."/>
            <person name="Macchietto M."/>
            <person name="Millas R."/>
            <person name="McGilp L."/>
            <person name="Shao M."/>
            <person name="Duquette J."/>
            <person name="Hirsch C.N."/>
            <person name="Kimball J."/>
        </authorList>
    </citation>
    <scope>NUCLEOTIDE SEQUENCE</scope>
    <source>
        <tissue evidence="11">Fresh leaf tissue</tissue>
    </source>
</reference>
<evidence type="ECO:0000256" key="9">
    <source>
        <dbReference type="SAM" id="MobiDB-lite"/>
    </source>
</evidence>
<evidence type="ECO:0000256" key="1">
    <source>
        <dbReference type="ARBA" id="ARBA00004651"/>
    </source>
</evidence>
<keyword evidence="6 8" id="KW-1133">Transmembrane helix</keyword>
<keyword evidence="4 8" id="KW-1003">Cell membrane</keyword>
<proteinExistence type="inferred from homology"/>
<dbReference type="InterPro" id="IPR006459">
    <property type="entry name" value="CASP/CASPL"/>
</dbReference>
<dbReference type="GO" id="GO:0005886">
    <property type="term" value="C:plasma membrane"/>
    <property type="evidence" value="ECO:0007669"/>
    <property type="project" value="UniProtKB-SubCell"/>
</dbReference>
<accession>A0A8J5WL85</accession>
<feature type="transmembrane region" description="Helical" evidence="8">
    <location>
        <begin position="66"/>
        <end position="91"/>
    </location>
</feature>
<evidence type="ECO:0000256" key="6">
    <source>
        <dbReference type="ARBA" id="ARBA00022989"/>
    </source>
</evidence>
<gene>
    <name evidence="11" type="ORF">GUJ93_ZPchr0011g28223</name>
</gene>
<protein>
    <recommendedName>
        <fullName evidence="8">CASP-like protein</fullName>
    </recommendedName>
</protein>
<dbReference type="EMBL" id="JAAALK010000081">
    <property type="protein sequence ID" value="KAG8090467.1"/>
    <property type="molecule type" value="Genomic_DNA"/>
</dbReference>
<evidence type="ECO:0000256" key="8">
    <source>
        <dbReference type="RuleBase" id="RU361233"/>
    </source>
</evidence>
<dbReference type="InterPro" id="IPR044173">
    <property type="entry name" value="CASPL"/>
</dbReference>
<dbReference type="PANTHER" id="PTHR36488:SF7">
    <property type="entry name" value="CASP-LIKE PROTEIN 1U3"/>
    <property type="match status" value="1"/>
</dbReference>
<evidence type="ECO:0000256" key="3">
    <source>
        <dbReference type="ARBA" id="ARBA00011489"/>
    </source>
</evidence>
<dbReference type="OrthoDB" id="690767at2759"/>
<dbReference type="PANTHER" id="PTHR36488">
    <property type="entry name" value="CASP-LIKE PROTEIN 1U1"/>
    <property type="match status" value="1"/>
</dbReference>
<comment type="subunit">
    <text evidence="3 8">Homodimer and heterodimers.</text>
</comment>
<keyword evidence="5 8" id="KW-0812">Transmembrane</keyword>
<evidence type="ECO:0000259" key="10">
    <source>
        <dbReference type="Pfam" id="PF04535"/>
    </source>
</evidence>
<keyword evidence="12" id="KW-1185">Reference proteome</keyword>
<keyword evidence="7 8" id="KW-0472">Membrane</keyword>
<feature type="transmembrane region" description="Helical" evidence="8">
    <location>
        <begin position="103"/>
        <end position="126"/>
    </location>
</feature>
<evidence type="ECO:0000256" key="4">
    <source>
        <dbReference type="ARBA" id="ARBA00022475"/>
    </source>
</evidence>
<dbReference type="InterPro" id="IPR006702">
    <property type="entry name" value="CASP_dom"/>
</dbReference>